<keyword evidence="1" id="KW-0812">Transmembrane</keyword>
<evidence type="ECO:0000313" key="2">
    <source>
        <dbReference type="EMBL" id="WDF67542.1"/>
    </source>
</evidence>
<feature type="transmembrane region" description="Helical" evidence="1">
    <location>
        <begin position="149"/>
        <end position="167"/>
    </location>
</feature>
<keyword evidence="1" id="KW-0472">Membrane</keyword>
<sequence>MQYYFKLQYRIIRRSIEETGIPFIVGFGLFIAMCIAGYYLLSHYASLAQYLLPYLAVSLLLTLSDEQRLDHLRTLFSKRKFYRLRVLENSLLVAPLLLLACLAGLWLAALLSFGLALLFASFHPKLNWHRAMPTPFRRHPFEFIIFFRRRLWLLLLFSALLAIAMYVGNFNLAIVLFAIITLTVVGEVYNVIEPEIVLWNFSDPAALFLRRKLGRGEGQLLLLLAPFFIGLSLRFSEQLTWLCLAVLLGGLLLALLLFVKYAIYPRQAGLLEGLIFVFAASMPIGLLILFPYYFRKAKRNLEKYHDQDR</sequence>
<dbReference type="RefSeq" id="WP_274266270.1">
    <property type="nucleotide sequence ID" value="NZ_CP117880.1"/>
</dbReference>
<organism evidence="2 3">
    <name type="scientific">Sphingobacterium oryzagri</name>
    <dbReference type="NCBI Taxonomy" id="3025669"/>
    <lineage>
        <taxon>Bacteria</taxon>
        <taxon>Pseudomonadati</taxon>
        <taxon>Bacteroidota</taxon>
        <taxon>Sphingobacteriia</taxon>
        <taxon>Sphingobacteriales</taxon>
        <taxon>Sphingobacteriaceae</taxon>
        <taxon>Sphingobacterium</taxon>
    </lineage>
</organism>
<dbReference type="Proteomes" id="UP001221558">
    <property type="component" value="Chromosome"/>
</dbReference>
<protein>
    <recommendedName>
        <fullName evidence="4">ABC transporter permease</fullName>
    </recommendedName>
</protein>
<feature type="transmembrane region" description="Helical" evidence="1">
    <location>
        <begin position="21"/>
        <end position="41"/>
    </location>
</feature>
<proteinExistence type="predicted"/>
<feature type="transmembrane region" description="Helical" evidence="1">
    <location>
        <begin position="239"/>
        <end position="259"/>
    </location>
</feature>
<feature type="transmembrane region" description="Helical" evidence="1">
    <location>
        <begin position="213"/>
        <end position="233"/>
    </location>
</feature>
<keyword evidence="1" id="KW-1133">Transmembrane helix</keyword>
<evidence type="ECO:0008006" key="4">
    <source>
        <dbReference type="Google" id="ProtNLM"/>
    </source>
</evidence>
<accession>A0ABY7WGB1</accession>
<gene>
    <name evidence="2" type="ORF">PQ465_14680</name>
</gene>
<evidence type="ECO:0000313" key="3">
    <source>
        <dbReference type="Proteomes" id="UP001221558"/>
    </source>
</evidence>
<feature type="transmembrane region" description="Helical" evidence="1">
    <location>
        <begin position="111"/>
        <end position="128"/>
    </location>
</feature>
<dbReference type="EMBL" id="CP117880">
    <property type="protein sequence ID" value="WDF67542.1"/>
    <property type="molecule type" value="Genomic_DNA"/>
</dbReference>
<name>A0ABY7WGB1_9SPHI</name>
<evidence type="ECO:0000256" key="1">
    <source>
        <dbReference type="SAM" id="Phobius"/>
    </source>
</evidence>
<feature type="transmembrane region" description="Helical" evidence="1">
    <location>
        <begin position="271"/>
        <end position="294"/>
    </location>
</feature>
<keyword evidence="3" id="KW-1185">Reference proteome</keyword>
<reference evidence="2 3" key="1">
    <citation type="submission" date="2023-02" db="EMBL/GenBank/DDBJ databases">
        <title>Genome sequence of Sphingobacterium sp. KACC 22765.</title>
        <authorList>
            <person name="Kim S."/>
            <person name="Heo J."/>
            <person name="Kwon S.-W."/>
        </authorList>
    </citation>
    <scope>NUCLEOTIDE SEQUENCE [LARGE SCALE GENOMIC DNA]</scope>
    <source>
        <strain evidence="2 3">KACC 22765</strain>
    </source>
</reference>